<dbReference type="PANTHER" id="PTHR42842">
    <property type="entry name" value="FAD/NAD(P)-BINDING OXIDOREDUCTASE"/>
    <property type="match status" value="1"/>
</dbReference>
<protein>
    <submittedName>
        <fullName evidence="2">FAD-dependent dehydrogenase</fullName>
    </submittedName>
</protein>
<name>A0ABS4KFM2_9FIRM</name>
<evidence type="ECO:0000259" key="1">
    <source>
        <dbReference type="Pfam" id="PF21688"/>
    </source>
</evidence>
<dbReference type="InterPro" id="IPR049516">
    <property type="entry name" value="FAD-depend_C"/>
</dbReference>
<dbReference type="Gene3D" id="3.50.50.60">
    <property type="entry name" value="FAD/NAD(P)-binding domain"/>
    <property type="match status" value="2"/>
</dbReference>
<sequence length="529" mass="58830">MILISDLKIGIDDSMDILEHKIRKKLNLKDQYMSFRILRESIDARKKGKINFVYQVLVKVDREDRILKGIKDPNIKFYEKPTISKLEKGNKKSEGRVVVVGSGPAGLFASYILAENGYKPLLIERGKDVDKRAEDVEKFWREGVLNPDSNVQYGEGGAGTFSDGKLTTRIKDIRVHEILNILHTHGAPEDILYSHKPHIGTDILRNVVKSIRESIISMGGEVRFESKLEKIEEKGGEICAIWVNNEKIITSRVVLAVGHSARDTYEMLDKFGVKLLPKPFAVGFRIEHPQKMINKTQYKEFYNHPRLGAADYNLTYQDKNTNRAAYTFCMCPGGLVIGSSSSENELVVNGMSFHARNLENANSALLVSVNPNDFKSGALGGVEFQRKFEKMAYELGGGGYRAPVQKVGDFLKGDLSKSIGIVRPSYTPSFTLSDMSTLYPKELTNTLRDAIVSMDKKLKGFSHPDSILTGVETRSSSPLRIVRNENTLESESLQGLYPCGEGAGYAGGIVTSALDGLKVAHALIQKYKA</sequence>
<comment type="caution">
    <text evidence="2">The sequence shown here is derived from an EMBL/GenBank/DDBJ whole genome shotgun (WGS) entry which is preliminary data.</text>
</comment>
<keyword evidence="3" id="KW-1185">Reference proteome</keyword>
<accession>A0ABS4KFM2</accession>
<dbReference type="Pfam" id="PF13450">
    <property type="entry name" value="NAD_binding_8"/>
    <property type="match status" value="1"/>
</dbReference>
<dbReference type="PRINTS" id="PR00419">
    <property type="entry name" value="ADXRDTASE"/>
</dbReference>
<proteinExistence type="predicted"/>
<organism evidence="2 3">
    <name type="scientific">Acetoanaerobium pronyense</name>
    <dbReference type="NCBI Taxonomy" id="1482736"/>
    <lineage>
        <taxon>Bacteria</taxon>
        <taxon>Bacillati</taxon>
        <taxon>Bacillota</taxon>
        <taxon>Clostridia</taxon>
        <taxon>Peptostreptococcales</taxon>
        <taxon>Filifactoraceae</taxon>
        <taxon>Acetoanaerobium</taxon>
    </lineage>
</organism>
<dbReference type="Pfam" id="PF21688">
    <property type="entry name" value="FAD-depend_C"/>
    <property type="match status" value="1"/>
</dbReference>
<dbReference type="Proteomes" id="UP001314903">
    <property type="component" value="Unassembled WGS sequence"/>
</dbReference>
<evidence type="ECO:0000313" key="2">
    <source>
        <dbReference type="EMBL" id="MBP2026557.1"/>
    </source>
</evidence>
<dbReference type="PIRSF" id="PIRSF038984">
    <property type="entry name" value="FAD_binding_protein"/>
    <property type="match status" value="1"/>
</dbReference>
<dbReference type="Gene3D" id="3.30.70.2700">
    <property type="match status" value="1"/>
</dbReference>
<evidence type="ECO:0000313" key="3">
    <source>
        <dbReference type="Proteomes" id="UP001314903"/>
    </source>
</evidence>
<reference evidence="2 3" key="1">
    <citation type="submission" date="2021-03" db="EMBL/GenBank/DDBJ databases">
        <title>Genomic Encyclopedia of Type Strains, Phase IV (KMG-IV): sequencing the most valuable type-strain genomes for metagenomic binning, comparative biology and taxonomic classification.</title>
        <authorList>
            <person name="Goeker M."/>
        </authorList>
    </citation>
    <scope>NUCLEOTIDE SEQUENCE [LARGE SCALE GENOMIC DNA]</scope>
    <source>
        <strain evidence="2 3">DSM 27512</strain>
    </source>
</reference>
<dbReference type="RefSeq" id="WP_209658726.1">
    <property type="nucleotide sequence ID" value="NZ_JAGGLI010000002.1"/>
</dbReference>
<gene>
    <name evidence="2" type="ORF">J2Z35_000346</name>
</gene>
<dbReference type="PANTHER" id="PTHR42842:SF3">
    <property type="entry name" value="FAD_NAD(P)-BINDING OXIDOREDUCTASE FAMILY PROTEIN"/>
    <property type="match status" value="1"/>
</dbReference>
<dbReference type="EMBL" id="JAGGLI010000002">
    <property type="protein sequence ID" value="MBP2026557.1"/>
    <property type="molecule type" value="Genomic_DNA"/>
</dbReference>
<feature type="domain" description="FAD-dependent protein C-terminal" evidence="1">
    <location>
        <begin position="279"/>
        <end position="475"/>
    </location>
</feature>
<dbReference type="InterPro" id="IPR028348">
    <property type="entry name" value="FAD-binding_protein"/>
</dbReference>
<dbReference type="InterPro" id="IPR036188">
    <property type="entry name" value="FAD/NAD-bd_sf"/>
</dbReference>
<dbReference type="SUPFAM" id="SSF51905">
    <property type="entry name" value="FAD/NAD(P)-binding domain"/>
    <property type="match status" value="1"/>
</dbReference>